<evidence type="ECO:0000313" key="2">
    <source>
        <dbReference type="Proteomes" id="UP000000461"/>
    </source>
</evidence>
<protein>
    <submittedName>
        <fullName evidence="1">Putative TAT signal protein</fullName>
    </submittedName>
</protein>
<organism evidence="1 2">
    <name type="scientific">Caulobacter phage CcrRogue</name>
    <dbReference type="NCBI Taxonomy" id="2927986"/>
    <lineage>
        <taxon>Viruses</taxon>
        <taxon>Duplodnaviria</taxon>
        <taxon>Heunggongvirae</taxon>
        <taxon>Uroviricota</taxon>
        <taxon>Caudoviricetes</taxon>
        <taxon>Jeanschmidtviridae</taxon>
        <taxon>Poindextervirus</taxon>
        <taxon>Poindextervirus rogue</taxon>
    </lineage>
</organism>
<name>K4JQF9_9CAUD</name>
<keyword evidence="2" id="KW-1185">Reference proteome</keyword>
<gene>
    <name evidence="1" type="ORF">CcrRogue_gp023</name>
</gene>
<reference evidence="1 2" key="1">
    <citation type="journal article" date="2012" name="BMC Genomics">
        <title>The Caulobacter crescentus phage phiCbK: genomics of a canonical phage.</title>
        <authorList>
            <person name="Gill J.J."/>
            <person name="Berry J.D."/>
            <person name="Russell W.K."/>
            <person name="Lessor L."/>
            <person name="Escobar Garcia D.A."/>
            <person name="Hernandez D."/>
            <person name="Kane A."/>
            <person name="Keene J."/>
            <person name="Maddox M."/>
            <person name="Martin R."/>
            <person name="Mohan S."/>
            <person name="Thorn A.M."/>
            <person name="Russell D.H."/>
            <person name="Young R."/>
        </authorList>
    </citation>
    <scope>NUCLEOTIDE SEQUENCE [LARGE SCALE GENOMIC DNA]</scope>
</reference>
<dbReference type="EMBL" id="JX100814">
    <property type="protein sequence ID" value="AFU86505.1"/>
    <property type="molecule type" value="Genomic_DNA"/>
</dbReference>
<evidence type="ECO:0000313" key="1">
    <source>
        <dbReference type="EMBL" id="AFU86505.1"/>
    </source>
</evidence>
<accession>K4JQF9</accession>
<proteinExistence type="predicted"/>
<dbReference type="Proteomes" id="UP000000461">
    <property type="component" value="Segment"/>
</dbReference>
<dbReference type="KEGG" id="vg:13995804"/>
<sequence length="191" mass="20750">MNRRNFLTAILATPFISAIAPGALAAGHKTIDLGGQPLSVSFLKEISREQGALVMNKRMRNLLSASSRNPATEGQMVWDKNEFGQRIMKLGDVPIIPTDYTGGPVVQQVIDFEGPEDDLRTEILVLSPEAAKLALSWETDWSNRVDAAGMTDTNEGPYDYRGMPDVAGINLLKSRSDVLVLKGVPKKALVA</sequence>